<proteinExistence type="inferred from homology"/>
<dbReference type="Pfam" id="PF02021">
    <property type="entry name" value="UPF0102"/>
    <property type="match status" value="1"/>
</dbReference>
<organism evidence="3 4">
    <name type="scientific">Candidatus Kaiserbacteria bacterium CG10_big_fil_rev_8_21_14_0_10_45_20</name>
    <dbReference type="NCBI Taxonomy" id="1974607"/>
    <lineage>
        <taxon>Bacteria</taxon>
        <taxon>Candidatus Kaiseribacteriota</taxon>
    </lineage>
</organism>
<dbReference type="InterPro" id="IPR011856">
    <property type="entry name" value="tRNA_endonuc-like_dom_sf"/>
</dbReference>
<protein>
    <recommendedName>
        <fullName evidence="2">UPF0102 protein COU15_00610</fullName>
    </recommendedName>
</protein>
<dbReference type="Proteomes" id="UP000229315">
    <property type="component" value="Unassembled WGS sequence"/>
</dbReference>
<dbReference type="AlphaFoldDB" id="A0A2H0UGD3"/>
<name>A0A2H0UGD3_9BACT</name>
<dbReference type="PANTHER" id="PTHR34039">
    <property type="entry name" value="UPF0102 PROTEIN YRAN"/>
    <property type="match status" value="1"/>
</dbReference>
<dbReference type="HAMAP" id="MF_00048">
    <property type="entry name" value="UPF0102"/>
    <property type="match status" value="1"/>
</dbReference>
<dbReference type="GO" id="GO:0003676">
    <property type="term" value="F:nucleic acid binding"/>
    <property type="evidence" value="ECO:0007669"/>
    <property type="project" value="InterPro"/>
</dbReference>
<accession>A0A2H0UGD3</accession>
<reference evidence="4" key="1">
    <citation type="submission" date="2017-09" db="EMBL/GenBank/DDBJ databases">
        <title>Depth-based differentiation of microbial function through sediment-hosted aquifers and enrichment of novel symbionts in the deep terrestrial subsurface.</title>
        <authorList>
            <person name="Probst A.J."/>
            <person name="Ladd B."/>
            <person name="Jarett J.K."/>
            <person name="Geller-Mcgrath D.E."/>
            <person name="Sieber C.M.K."/>
            <person name="Emerson J.B."/>
            <person name="Anantharaman K."/>
            <person name="Thomas B.C."/>
            <person name="Malmstrom R."/>
            <person name="Stieglmeier M."/>
            <person name="Klingl A."/>
            <person name="Woyke T."/>
            <person name="Ryan C.M."/>
            <person name="Banfield J.F."/>
        </authorList>
    </citation>
    <scope>NUCLEOTIDE SEQUENCE [LARGE SCALE GENOMIC DNA]</scope>
</reference>
<dbReference type="PANTHER" id="PTHR34039:SF1">
    <property type="entry name" value="UPF0102 PROTEIN YRAN"/>
    <property type="match status" value="1"/>
</dbReference>
<dbReference type="SUPFAM" id="SSF52980">
    <property type="entry name" value="Restriction endonuclease-like"/>
    <property type="match status" value="1"/>
</dbReference>
<evidence type="ECO:0000313" key="4">
    <source>
        <dbReference type="Proteomes" id="UP000229315"/>
    </source>
</evidence>
<gene>
    <name evidence="3" type="ORF">COU15_00610</name>
</gene>
<dbReference type="InterPro" id="IPR011335">
    <property type="entry name" value="Restrct_endonuc-II-like"/>
</dbReference>
<evidence type="ECO:0000313" key="3">
    <source>
        <dbReference type="EMBL" id="PIR85462.1"/>
    </source>
</evidence>
<evidence type="ECO:0000256" key="1">
    <source>
        <dbReference type="ARBA" id="ARBA00006738"/>
    </source>
</evidence>
<sequence>MFVAQHNEIGRIGEDVACETLRKRGHRIISRNYRKKYGEIDIISHERGKLYFWEVKSVSYETHREKSKSVPYETYRPEENVHHKKLLRLSRVIQEYLVSYETKGDWEFGVLVVYLDIENKRAKVRTISNIVIGA</sequence>
<comment type="caution">
    <text evidence="3">The sequence shown here is derived from an EMBL/GenBank/DDBJ whole genome shotgun (WGS) entry which is preliminary data.</text>
</comment>
<comment type="similarity">
    <text evidence="1 2">Belongs to the UPF0102 family.</text>
</comment>
<evidence type="ECO:0000256" key="2">
    <source>
        <dbReference type="HAMAP-Rule" id="MF_00048"/>
    </source>
</evidence>
<dbReference type="EMBL" id="PFBH01000002">
    <property type="protein sequence ID" value="PIR85462.1"/>
    <property type="molecule type" value="Genomic_DNA"/>
</dbReference>
<dbReference type="InterPro" id="IPR003509">
    <property type="entry name" value="UPF0102_YraN-like"/>
</dbReference>
<dbReference type="Gene3D" id="3.40.1350.10">
    <property type="match status" value="1"/>
</dbReference>